<keyword evidence="1" id="KW-0472">Membrane</keyword>
<evidence type="ECO:0000313" key="2">
    <source>
        <dbReference type="EMBL" id="ORY47418.1"/>
    </source>
</evidence>
<accession>A0A1Y2CK72</accession>
<reference evidence="2 3" key="1">
    <citation type="submission" date="2016-07" db="EMBL/GenBank/DDBJ databases">
        <title>Pervasive Adenine N6-methylation of Active Genes in Fungi.</title>
        <authorList>
            <consortium name="DOE Joint Genome Institute"/>
            <person name="Mondo S.J."/>
            <person name="Dannebaum R.O."/>
            <person name="Kuo R.C."/>
            <person name="Labutti K."/>
            <person name="Haridas S."/>
            <person name="Kuo A."/>
            <person name="Salamov A."/>
            <person name="Ahrendt S.R."/>
            <person name="Lipzen A."/>
            <person name="Sullivan W."/>
            <person name="Andreopoulos W.B."/>
            <person name="Clum A."/>
            <person name="Lindquist E."/>
            <person name="Daum C."/>
            <person name="Ramamoorthy G.K."/>
            <person name="Gryganskyi A."/>
            <person name="Culley D."/>
            <person name="Magnuson J.K."/>
            <person name="James T.Y."/>
            <person name="O'Malley M.A."/>
            <person name="Stajich J.E."/>
            <person name="Spatafora J.W."/>
            <person name="Visel A."/>
            <person name="Grigoriev I.V."/>
        </authorList>
    </citation>
    <scope>NUCLEOTIDE SEQUENCE [LARGE SCALE GENOMIC DNA]</scope>
    <source>
        <strain evidence="2 3">JEL800</strain>
    </source>
</reference>
<comment type="caution">
    <text evidence="2">The sequence shown here is derived from an EMBL/GenBank/DDBJ whole genome shotgun (WGS) entry which is preliminary data.</text>
</comment>
<organism evidence="2 3">
    <name type="scientific">Rhizoclosmatium globosum</name>
    <dbReference type="NCBI Taxonomy" id="329046"/>
    <lineage>
        <taxon>Eukaryota</taxon>
        <taxon>Fungi</taxon>
        <taxon>Fungi incertae sedis</taxon>
        <taxon>Chytridiomycota</taxon>
        <taxon>Chytridiomycota incertae sedis</taxon>
        <taxon>Chytridiomycetes</taxon>
        <taxon>Chytridiales</taxon>
        <taxon>Chytriomycetaceae</taxon>
        <taxon>Rhizoclosmatium</taxon>
    </lineage>
</organism>
<feature type="transmembrane region" description="Helical" evidence="1">
    <location>
        <begin position="61"/>
        <end position="84"/>
    </location>
</feature>
<proteinExistence type="predicted"/>
<evidence type="ECO:0000256" key="1">
    <source>
        <dbReference type="SAM" id="Phobius"/>
    </source>
</evidence>
<dbReference type="Proteomes" id="UP000193642">
    <property type="component" value="Unassembled WGS sequence"/>
</dbReference>
<keyword evidence="1" id="KW-0812">Transmembrane</keyword>
<keyword evidence="1" id="KW-1133">Transmembrane helix</keyword>
<evidence type="ECO:0000313" key="3">
    <source>
        <dbReference type="Proteomes" id="UP000193642"/>
    </source>
</evidence>
<dbReference type="EMBL" id="MCGO01000014">
    <property type="protein sequence ID" value="ORY47418.1"/>
    <property type="molecule type" value="Genomic_DNA"/>
</dbReference>
<sequence length="149" mass="16833">MPSIRFRDDISPQDIIAIVSMATLSVIAFTEATAFTIFVTYTERKNPKREPSLIHRIFNKFNVLLLTMFIMSLIWSICACYSITRTHSNLSLIAPQSVETFSSAIIEIWYTYTAFHPFSMLILRHLTQTVSSTAAGQSPYQSSVETADP</sequence>
<gene>
    <name evidence="2" type="ORF">BCR33DRAFT_715133</name>
</gene>
<protein>
    <submittedName>
        <fullName evidence="2">Uncharacterized protein</fullName>
    </submittedName>
</protein>
<name>A0A1Y2CK72_9FUNG</name>
<keyword evidence="3" id="KW-1185">Reference proteome</keyword>
<dbReference type="AlphaFoldDB" id="A0A1Y2CK72"/>
<feature type="transmembrane region" description="Helical" evidence="1">
    <location>
        <begin position="15"/>
        <end position="41"/>
    </location>
</feature>